<dbReference type="HOGENOM" id="CLU_193569_0_0_3"/>
<proteinExistence type="predicted"/>
<dbReference type="RefSeq" id="WP_011143178.1">
    <property type="nucleotide sequence ID" value="NC_005125.1"/>
</dbReference>
<dbReference type="InParanoid" id="Q7NGI3"/>
<sequence length="76" mass="8919">MNESKYSTMTIDQLREYMLGHRDEQSAFFAYMDRLRQMPMKTIPAEVTGEELTQAIAEIVRNHDARNRHGEPGEQF</sequence>
<dbReference type="EMBL" id="BA000045">
    <property type="protein sequence ID" value="BAC91127.1"/>
    <property type="molecule type" value="Genomic_DNA"/>
</dbReference>
<dbReference type="Pfam" id="PF21826">
    <property type="entry name" value="DUF6887"/>
    <property type="match status" value="1"/>
</dbReference>
<evidence type="ECO:0000313" key="2">
    <source>
        <dbReference type="Proteomes" id="UP000000557"/>
    </source>
</evidence>
<accession>Q7NGI3</accession>
<dbReference type="EnsemblBacteria" id="BAC91127">
    <property type="protein sequence ID" value="BAC91127"/>
    <property type="gene ID" value="BAC91127"/>
</dbReference>
<keyword evidence="2" id="KW-1185">Reference proteome</keyword>
<dbReference type="Proteomes" id="UP000000557">
    <property type="component" value="Chromosome"/>
</dbReference>
<organism evidence="1 2">
    <name type="scientific">Gloeobacter violaceus (strain ATCC 29082 / PCC 7421)</name>
    <dbReference type="NCBI Taxonomy" id="251221"/>
    <lineage>
        <taxon>Bacteria</taxon>
        <taxon>Bacillati</taxon>
        <taxon>Cyanobacteriota</taxon>
        <taxon>Cyanophyceae</taxon>
        <taxon>Gloeobacterales</taxon>
        <taxon>Gloeobacteraceae</taxon>
        <taxon>Gloeobacter</taxon>
    </lineage>
</organism>
<dbReference type="KEGG" id="gvi:gsl3186"/>
<protein>
    <submittedName>
        <fullName evidence="1">Gsl3186 protein</fullName>
    </submittedName>
</protein>
<name>Q7NGI3_GLOVI</name>
<gene>
    <name evidence="1" type="ordered locus">gsl3186</name>
</gene>
<evidence type="ECO:0000313" key="1">
    <source>
        <dbReference type="EMBL" id="BAC91127.1"/>
    </source>
</evidence>
<reference evidence="1 2" key="1">
    <citation type="journal article" date="2003" name="DNA Res.">
        <title>Complete genome structure of Gloeobacter violaceus PCC 7421, a cyanobacterium that lacks thylakoids.</title>
        <authorList>
            <person name="Nakamura Y."/>
            <person name="Kaneko T."/>
            <person name="Sato S."/>
            <person name="Mimuro M."/>
            <person name="Miyashita H."/>
            <person name="Tsuchiya T."/>
            <person name="Sasamoto S."/>
            <person name="Watanabe A."/>
            <person name="Kawashima K."/>
            <person name="Kishida Y."/>
            <person name="Kiyokawa C."/>
            <person name="Kohara M."/>
            <person name="Matsumoto M."/>
            <person name="Matsuno A."/>
            <person name="Nakazaki N."/>
            <person name="Shimpo S."/>
            <person name="Takeuchi C."/>
            <person name="Yamada M."/>
            <person name="Tabata S."/>
        </authorList>
    </citation>
    <scope>NUCLEOTIDE SEQUENCE [LARGE SCALE GENOMIC DNA]</scope>
    <source>
        <strain evidence="2">ATCC 29082 / PCC 7421</strain>
    </source>
</reference>
<dbReference type="AlphaFoldDB" id="Q7NGI3"/>
<dbReference type="InterPro" id="IPR054053">
    <property type="entry name" value="DUF6887"/>
</dbReference>
<dbReference type="OrthoDB" id="466466at2"/>
<reference evidence="1 2" key="2">
    <citation type="journal article" date="2003" name="DNA Res.">
        <title>Complete genome structure of Gloeobacter violaceus PCC 7421, a cyanobacterium that lacks thylakoids (supplement).</title>
        <authorList>
            <person name="Nakamura Y."/>
            <person name="Kaneko T."/>
            <person name="Sato S."/>
            <person name="Mimuro M."/>
            <person name="Miyashita H."/>
            <person name="Tsuchiya T."/>
            <person name="Sasamoto S."/>
            <person name="Watanabe A."/>
            <person name="Kawashima K."/>
            <person name="Kishida Y."/>
            <person name="Kiyokawa C."/>
            <person name="Kohara M."/>
            <person name="Matsumoto M."/>
            <person name="Matsuno A."/>
            <person name="Nakazaki N."/>
            <person name="Shimpo S."/>
            <person name="Takeuchi C."/>
            <person name="Yamada M."/>
            <person name="Tabata S."/>
        </authorList>
    </citation>
    <scope>NUCLEOTIDE SEQUENCE [LARGE SCALE GENOMIC DNA]</scope>
    <source>
        <strain evidence="2">ATCC 29082 / PCC 7421</strain>
    </source>
</reference>
<dbReference type="STRING" id="251221.gene:10760694"/>